<dbReference type="InterPro" id="IPR014914">
    <property type="entry name" value="RES_dom"/>
</dbReference>
<dbReference type="Pfam" id="PF08808">
    <property type="entry name" value="RES"/>
    <property type="match status" value="1"/>
</dbReference>
<gene>
    <name evidence="2" type="ORF">C5613_33200</name>
</gene>
<name>A0A2S8IT82_RHOOP</name>
<evidence type="ECO:0000259" key="1">
    <source>
        <dbReference type="Pfam" id="PF08808"/>
    </source>
</evidence>
<protein>
    <recommendedName>
        <fullName evidence="1">RES domain-containing protein</fullName>
    </recommendedName>
</protein>
<dbReference type="Proteomes" id="UP000239290">
    <property type="component" value="Unassembled WGS sequence"/>
</dbReference>
<evidence type="ECO:0000313" key="2">
    <source>
        <dbReference type="EMBL" id="PQP17943.1"/>
    </source>
</evidence>
<dbReference type="AlphaFoldDB" id="A0A2S8IT82"/>
<organism evidence="2 3">
    <name type="scientific">Rhodococcus opacus</name>
    <name type="common">Nocardia opaca</name>
    <dbReference type="NCBI Taxonomy" id="37919"/>
    <lineage>
        <taxon>Bacteria</taxon>
        <taxon>Bacillati</taxon>
        <taxon>Actinomycetota</taxon>
        <taxon>Actinomycetes</taxon>
        <taxon>Mycobacteriales</taxon>
        <taxon>Nocardiaceae</taxon>
        <taxon>Rhodococcus</taxon>
    </lineage>
</organism>
<accession>A0A2S8IT82</accession>
<reference evidence="3" key="1">
    <citation type="submission" date="2018-02" db="EMBL/GenBank/DDBJ databases">
        <title>Draft genome sequencing of Rhodococcus opacus KU647198.</title>
        <authorList>
            <person name="Zheng B.-X."/>
        </authorList>
    </citation>
    <scope>NUCLEOTIDE SEQUENCE [LARGE SCALE GENOMIC DNA]</scope>
    <source>
        <strain evidence="3">04-OD7</strain>
    </source>
</reference>
<evidence type="ECO:0000313" key="3">
    <source>
        <dbReference type="Proteomes" id="UP000239290"/>
    </source>
</evidence>
<sequence>MTPVSSERYNGRPPQTRVIPAGTALHRISGTGSPYTPNSFNSSGIRALGDPLQGRFEPIDDSHGGYLYVALSLAGAVAEGILRDIPIPRSGIVRRTRLAGKTHTRMVLGRDITVASLLDGDLRSLNLSGTLVGCDRGAYTWSRTTCHQILGADPHTDGVIYRCRNNPAELALMLPGRGALDSSELTIAESHDVLTDPGTCDEVVKVPGEVHHLKYVGAGSARIP</sequence>
<dbReference type="EMBL" id="PUIO01000052">
    <property type="protein sequence ID" value="PQP17943.1"/>
    <property type="molecule type" value="Genomic_DNA"/>
</dbReference>
<feature type="domain" description="RES" evidence="1">
    <location>
        <begin position="25"/>
        <end position="174"/>
    </location>
</feature>
<proteinExistence type="predicted"/>
<comment type="caution">
    <text evidence="2">The sequence shown here is derived from an EMBL/GenBank/DDBJ whole genome shotgun (WGS) entry which is preliminary data.</text>
</comment>